<dbReference type="PANTHER" id="PTHR24421">
    <property type="entry name" value="NITRATE/NITRITE SENSOR PROTEIN NARX-RELATED"/>
    <property type="match status" value="1"/>
</dbReference>
<dbReference type="GO" id="GO:0016020">
    <property type="term" value="C:membrane"/>
    <property type="evidence" value="ECO:0007669"/>
    <property type="project" value="InterPro"/>
</dbReference>
<keyword evidence="13" id="KW-1185">Reference proteome</keyword>
<dbReference type="InterPro" id="IPR036890">
    <property type="entry name" value="HATPase_C_sf"/>
</dbReference>
<evidence type="ECO:0000313" key="12">
    <source>
        <dbReference type="EMBL" id="ALA68204.1"/>
    </source>
</evidence>
<dbReference type="EC" id="2.7.13.3" evidence="2"/>
<dbReference type="InterPro" id="IPR003594">
    <property type="entry name" value="HATPase_dom"/>
</dbReference>
<dbReference type="KEGG" id="clw:CLAC_11555"/>
<dbReference type="GO" id="GO:0000155">
    <property type="term" value="F:phosphorelay sensor kinase activity"/>
    <property type="evidence" value="ECO:0007669"/>
    <property type="project" value="InterPro"/>
</dbReference>
<dbReference type="SMART" id="SM00387">
    <property type="entry name" value="HATPase_c"/>
    <property type="match status" value="1"/>
</dbReference>
<proteinExistence type="predicted"/>
<dbReference type="EMBL" id="CP006841">
    <property type="protein sequence ID" value="ALA68204.1"/>
    <property type="molecule type" value="Genomic_DNA"/>
</dbReference>
<keyword evidence="6 12" id="KW-0418">Kinase</keyword>
<protein>
    <recommendedName>
        <fullName evidence="2">histidine kinase</fullName>
        <ecNumber evidence="2">2.7.13.3</ecNumber>
    </recommendedName>
</protein>
<evidence type="ECO:0000313" key="13">
    <source>
        <dbReference type="Proteomes" id="UP000058446"/>
    </source>
</evidence>
<keyword evidence="10" id="KW-1133">Transmembrane helix</keyword>
<dbReference type="Pfam" id="PF02518">
    <property type="entry name" value="HATPase_c"/>
    <property type="match status" value="1"/>
</dbReference>
<evidence type="ECO:0000256" key="2">
    <source>
        <dbReference type="ARBA" id="ARBA00012438"/>
    </source>
</evidence>
<dbReference type="PATRIC" id="fig|1408189.4.peg.2332"/>
<dbReference type="SUPFAM" id="SSF55874">
    <property type="entry name" value="ATPase domain of HSP90 chaperone/DNA topoisomerase II/histidine kinase"/>
    <property type="match status" value="1"/>
</dbReference>
<evidence type="ECO:0000256" key="5">
    <source>
        <dbReference type="ARBA" id="ARBA00022741"/>
    </source>
</evidence>
<evidence type="ECO:0000256" key="10">
    <source>
        <dbReference type="SAM" id="Phobius"/>
    </source>
</evidence>
<comment type="catalytic activity">
    <reaction evidence="1">
        <text>ATP + protein L-histidine = ADP + protein N-phospho-L-histidine.</text>
        <dbReference type="EC" id="2.7.13.3"/>
    </reaction>
</comment>
<reference evidence="12 13" key="1">
    <citation type="submission" date="2013-10" db="EMBL/GenBank/DDBJ databases">
        <title>Complete genome sequence of Corynebacterium lactis DSM 45799(T), isolated from raw cow milk.</title>
        <authorList>
            <person name="Ruckert C."/>
            <person name="Albersmeier A."/>
            <person name="Lipski A."/>
            <person name="Kalinowski J."/>
        </authorList>
    </citation>
    <scope>NUCLEOTIDE SEQUENCE [LARGE SCALE GENOMIC DNA]</scope>
    <source>
        <strain evidence="12 13">RW2-5</strain>
    </source>
</reference>
<dbReference type="RefSeq" id="WP_053413007.1">
    <property type="nucleotide sequence ID" value="NZ_CP006841.1"/>
</dbReference>
<keyword evidence="4" id="KW-0808">Transferase</keyword>
<keyword evidence="7" id="KW-0067">ATP-binding</keyword>
<dbReference type="Gene3D" id="1.20.5.1930">
    <property type="match status" value="1"/>
</dbReference>
<evidence type="ECO:0000256" key="1">
    <source>
        <dbReference type="ARBA" id="ARBA00000085"/>
    </source>
</evidence>
<evidence type="ECO:0000256" key="3">
    <source>
        <dbReference type="ARBA" id="ARBA00022553"/>
    </source>
</evidence>
<accession>A0A0K2H2E2</accession>
<name>A0A0K2H2E2_9CORY</name>
<dbReference type="Pfam" id="PF07730">
    <property type="entry name" value="HisKA_3"/>
    <property type="match status" value="1"/>
</dbReference>
<keyword evidence="8" id="KW-0902">Two-component regulatory system</keyword>
<evidence type="ECO:0000256" key="4">
    <source>
        <dbReference type="ARBA" id="ARBA00022679"/>
    </source>
</evidence>
<dbReference type="Gene3D" id="3.30.565.10">
    <property type="entry name" value="Histidine kinase-like ATPase, C-terminal domain"/>
    <property type="match status" value="1"/>
</dbReference>
<dbReference type="GO" id="GO:0005524">
    <property type="term" value="F:ATP binding"/>
    <property type="evidence" value="ECO:0007669"/>
    <property type="project" value="UniProtKB-KW"/>
</dbReference>
<feature type="compositionally biased region" description="Basic and acidic residues" evidence="9">
    <location>
        <begin position="375"/>
        <end position="388"/>
    </location>
</feature>
<evidence type="ECO:0000256" key="7">
    <source>
        <dbReference type="ARBA" id="ARBA00022840"/>
    </source>
</evidence>
<feature type="transmembrane region" description="Helical" evidence="10">
    <location>
        <begin position="81"/>
        <end position="104"/>
    </location>
</feature>
<dbReference type="GO" id="GO:0046983">
    <property type="term" value="F:protein dimerization activity"/>
    <property type="evidence" value="ECO:0007669"/>
    <property type="project" value="InterPro"/>
</dbReference>
<organism evidence="12 13">
    <name type="scientific">Corynebacterium lactis RW2-5</name>
    <dbReference type="NCBI Taxonomy" id="1408189"/>
    <lineage>
        <taxon>Bacteria</taxon>
        <taxon>Bacillati</taxon>
        <taxon>Actinomycetota</taxon>
        <taxon>Actinomycetes</taxon>
        <taxon>Mycobacteriales</taxon>
        <taxon>Corynebacteriaceae</taxon>
        <taxon>Corynebacterium</taxon>
    </lineage>
</organism>
<feature type="region of interest" description="Disordered" evidence="9">
    <location>
        <begin position="375"/>
        <end position="394"/>
    </location>
</feature>
<sequence length="394" mass="41987">MKTKTSVKALAWSFILGVLFIPGLFVSLVFLPWIPLIARGADWISRCAAAWTGESVPPRQASRWFDVRQIGNLIVQLGTGFVALVAWLGGGFTSGVLYGAPFLVEQLQFFSWTVSDPAPKIAVSWGLATIVLALTLVIALGSGLLSLWFARVILAPSSEDVTRSRDILIDSFSGERHRIERELHDGPQQHLTALKLNLAAARIAKDPEGLKAALDAADENAAQALAQLRGVVRGIAPQVLYDNGLVSAVEELIAHSGVTVALNRDLGSEDAPDIGPLDETTALLAYHCVAEGLTNATRHGGADKVEVSITANELAPAMVSPLRTLTVRVQDNGRGLAELREEERRGVGKRAPGTGIAGLRERAVALGGTVELRRASGGEGGAELRMDLPIRPMK</sequence>
<dbReference type="PANTHER" id="PTHR24421:SF10">
    <property type="entry name" value="NITRATE_NITRITE SENSOR PROTEIN NARQ"/>
    <property type="match status" value="1"/>
</dbReference>
<evidence type="ECO:0000256" key="8">
    <source>
        <dbReference type="ARBA" id="ARBA00023012"/>
    </source>
</evidence>
<keyword evidence="3" id="KW-0597">Phosphoprotein</keyword>
<dbReference type="AlphaFoldDB" id="A0A0K2H2E2"/>
<dbReference type="InterPro" id="IPR050482">
    <property type="entry name" value="Sensor_HK_TwoCompSys"/>
</dbReference>
<dbReference type="InterPro" id="IPR011712">
    <property type="entry name" value="Sig_transdc_His_kin_sub3_dim/P"/>
</dbReference>
<evidence type="ECO:0000259" key="11">
    <source>
        <dbReference type="SMART" id="SM00387"/>
    </source>
</evidence>
<evidence type="ECO:0000256" key="9">
    <source>
        <dbReference type="SAM" id="MobiDB-lite"/>
    </source>
</evidence>
<evidence type="ECO:0000256" key="6">
    <source>
        <dbReference type="ARBA" id="ARBA00022777"/>
    </source>
</evidence>
<dbReference type="Proteomes" id="UP000058446">
    <property type="component" value="Chromosome"/>
</dbReference>
<feature type="transmembrane region" description="Helical" evidence="10">
    <location>
        <begin position="125"/>
        <end position="149"/>
    </location>
</feature>
<keyword evidence="10" id="KW-0472">Membrane</keyword>
<keyword evidence="5" id="KW-0547">Nucleotide-binding</keyword>
<keyword evidence="10" id="KW-0812">Transmembrane</keyword>
<dbReference type="OrthoDB" id="5242012at2"/>
<feature type="transmembrane region" description="Helical" evidence="10">
    <location>
        <begin position="12"/>
        <end position="34"/>
    </location>
</feature>
<dbReference type="STRING" id="1408189.CLAC_11555"/>
<dbReference type="CDD" id="cd16917">
    <property type="entry name" value="HATPase_UhpB-NarQ-NarX-like"/>
    <property type="match status" value="1"/>
</dbReference>
<gene>
    <name evidence="12" type="ORF">CLAC_11555</name>
</gene>
<feature type="domain" description="Histidine kinase/HSP90-like ATPase" evidence="11">
    <location>
        <begin position="280"/>
        <end position="392"/>
    </location>
</feature>